<keyword evidence="9 10" id="KW-0472">Membrane</keyword>
<keyword evidence="7 10" id="KW-1133">Transmembrane helix</keyword>
<organism evidence="11 12">
    <name type="scientific">Marinobacterium zhoushanense</name>
    <dbReference type="NCBI Taxonomy" id="1679163"/>
    <lineage>
        <taxon>Bacteria</taxon>
        <taxon>Pseudomonadati</taxon>
        <taxon>Pseudomonadota</taxon>
        <taxon>Gammaproteobacteria</taxon>
        <taxon>Oceanospirillales</taxon>
        <taxon>Oceanospirillaceae</taxon>
        <taxon>Marinobacterium</taxon>
    </lineage>
</organism>
<name>A0ABQ1KY42_9GAMM</name>
<dbReference type="RefSeq" id="WP_188752170.1">
    <property type="nucleotide sequence ID" value="NZ_BMIJ01000011.1"/>
</dbReference>
<dbReference type="PANTHER" id="PTHR21320:SF3">
    <property type="entry name" value="CYTOCHROME C OXIDASE ASSEMBLY PROTEIN COX11, MITOCHONDRIAL-RELATED"/>
    <property type="match status" value="1"/>
</dbReference>
<evidence type="ECO:0000313" key="12">
    <source>
        <dbReference type="Proteomes" id="UP000629025"/>
    </source>
</evidence>
<comment type="function">
    <text evidence="1">Exerts its effect at some terminal stage of cytochrome c oxidase synthesis, probably by being involved in the insertion of the copper B into subunit I.</text>
</comment>
<evidence type="ECO:0000256" key="2">
    <source>
        <dbReference type="ARBA" id="ARBA00004382"/>
    </source>
</evidence>
<evidence type="ECO:0000256" key="3">
    <source>
        <dbReference type="ARBA" id="ARBA00009620"/>
    </source>
</evidence>
<gene>
    <name evidence="11" type="ORF">GCM10011352_42270</name>
</gene>
<dbReference type="SUPFAM" id="SSF110111">
    <property type="entry name" value="Ctag/Cox11"/>
    <property type="match status" value="1"/>
</dbReference>
<dbReference type="PANTHER" id="PTHR21320">
    <property type="entry name" value="CYTOCHROME C OXIDASE ASSEMBLY PROTEIN COX11-RELATED"/>
    <property type="match status" value="1"/>
</dbReference>
<dbReference type="InterPro" id="IPR023471">
    <property type="entry name" value="CtaG/Cox11_dom_sf"/>
</dbReference>
<dbReference type="InterPro" id="IPR007533">
    <property type="entry name" value="Cyt_c_oxidase_assmbl_CtaG"/>
</dbReference>
<evidence type="ECO:0000256" key="6">
    <source>
        <dbReference type="ARBA" id="ARBA00022968"/>
    </source>
</evidence>
<evidence type="ECO:0000256" key="7">
    <source>
        <dbReference type="ARBA" id="ARBA00022989"/>
    </source>
</evidence>
<evidence type="ECO:0000256" key="9">
    <source>
        <dbReference type="ARBA" id="ARBA00023136"/>
    </source>
</evidence>
<keyword evidence="12" id="KW-1185">Reference proteome</keyword>
<dbReference type="NCBIfam" id="NF003465">
    <property type="entry name" value="PRK05089.1"/>
    <property type="match status" value="1"/>
</dbReference>
<proteinExistence type="inferred from homology"/>
<evidence type="ECO:0000256" key="5">
    <source>
        <dbReference type="ARBA" id="ARBA00022692"/>
    </source>
</evidence>
<evidence type="ECO:0000256" key="10">
    <source>
        <dbReference type="SAM" id="Phobius"/>
    </source>
</evidence>
<evidence type="ECO:0000313" key="11">
    <source>
        <dbReference type="EMBL" id="GGC11315.1"/>
    </source>
</evidence>
<dbReference type="Gene3D" id="2.60.370.10">
    <property type="entry name" value="Ctag/Cox11"/>
    <property type="match status" value="1"/>
</dbReference>
<reference evidence="12" key="1">
    <citation type="journal article" date="2019" name="Int. J. Syst. Evol. Microbiol.">
        <title>The Global Catalogue of Microorganisms (GCM) 10K type strain sequencing project: providing services to taxonomists for standard genome sequencing and annotation.</title>
        <authorList>
            <consortium name="The Broad Institute Genomics Platform"/>
            <consortium name="The Broad Institute Genome Sequencing Center for Infectious Disease"/>
            <person name="Wu L."/>
            <person name="Ma J."/>
        </authorList>
    </citation>
    <scope>NUCLEOTIDE SEQUENCE [LARGE SCALE GENOMIC DNA]</scope>
    <source>
        <strain evidence="12">CGMCC 1.15341</strain>
    </source>
</reference>
<comment type="subcellular location">
    <subcellularLocation>
        <location evidence="2">Cell inner membrane</location>
        <topology evidence="2">Single-pass type II membrane protein</topology>
        <orientation evidence="2">Periplasmic side</orientation>
    </subcellularLocation>
</comment>
<evidence type="ECO:0000256" key="1">
    <source>
        <dbReference type="ARBA" id="ARBA00004007"/>
    </source>
</evidence>
<sequence>MDAAKANRRLIIRLLMASVLMFGFGFALVPLYDVFCKVTGLNGRITATGPVDAMAVDTARSVKVRLIAINNEGMPWLFGPTESLLRVNPGEMKQTAYRASNPTTRRMVAQAIPSVSPGEAAQYLHKINCFCFDSQALEGGDAIDMPLMFMIDTDLPESIHTITLSYTLFDISPDKTGTAENDAQEGGSPI</sequence>
<dbReference type="Proteomes" id="UP000629025">
    <property type="component" value="Unassembled WGS sequence"/>
</dbReference>
<dbReference type="EMBL" id="BMIJ01000011">
    <property type="protein sequence ID" value="GGC11315.1"/>
    <property type="molecule type" value="Genomic_DNA"/>
</dbReference>
<keyword evidence="6" id="KW-0735">Signal-anchor</keyword>
<dbReference type="Pfam" id="PF04442">
    <property type="entry name" value="CtaG_Cox11"/>
    <property type="match status" value="1"/>
</dbReference>
<keyword evidence="8" id="KW-0186">Copper</keyword>
<keyword evidence="5 10" id="KW-0812">Transmembrane</keyword>
<evidence type="ECO:0000256" key="8">
    <source>
        <dbReference type="ARBA" id="ARBA00023008"/>
    </source>
</evidence>
<protein>
    <recommendedName>
        <fullName evidence="4">Cytochrome c oxidase assembly protein CtaG</fullName>
    </recommendedName>
</protein>
<accession>A0ABQ1KY42</accession>
<evidence type="ECO:0000256" key="4">
    <source>
        <dbReference type="ARBA" id="ARBA00015384"/>
    </source>
</evidence>
<comment type="caution">
    <text evidence="11">The sequence shown here is derived from an EMBL/GenBank/DDBJ whole genome shotgun (WGS) entry which is preliminary data.</text>
</comment>
<feature type="transmembrane region" description="Helical" evidence="10">
    <location>
        <begin position="12"/>
        <end position="32"/>
    </location>
</feature>
<dbReference type="PIRSF" id="PIRSF005413">
    <property type="entry name" value="COX11"/>
    <property type="match status" value="1"/>
</dbReference>
<comment type="similarity">
    <text evidence="3">Belongs to the COX11/CtaG family.</text>
</comment>